<sequence length="411" mass="47186">MDTIEKINFLSDALLSSTNITTFHFRPDFSLIRSNSAWENHLCNFFRFNCAGVIQFSKLTTDTMPVLLIDSLYLYWMIQPYKLDGEEVFLVLGPVFETAISQVSFKRQMNDLKMSVSSQSSFTKMTKTIPILPTQQLFHYGAMFHYAIFNRTISYGNISVIGTGQPADLNTDLPDLDKFDIPLSHGSQLYEKLLLKNVREGNINYTHNSTDITSIQNHSIGILCPGDPLRQAKDSIIVYTTLVTRAAVDGGLSVESAYSLSDYYIQNIELADSVNSVYELGLDMYDTFVRFVHQIRYLFRYSRTIQYVIEIIRKHIWEEIDITGLANEVGYNAYYMTKLFKKETGMSMKEFIVNEKIEIAKTLLETTSLDINKISDSLAFHLPSYFSTVFKKVTGYTPMEYRRISQRPKTL</sequence>
<keyword evidence="3" id="KW-0804">Transcription</keyword>
<dbReference type="Gene3D" id="1.10.10.60">
    <property type="entry name" value="Homeodomain-like"/>
    <property type="match status" value="2"/>
</dbReference>
<keyword evidence="2" id="KW-0238">DNA-binding</keyword>
<evidence type="ECO:0000313" key="5">
    <source>
        <dbReference type="EMBL" id="AFN84549.1"/>
    </source>
</evidence>
<dbReference type="EMBL" id="JQ335998">
    <property type="protein sequence ID" value="AFN84549.1"/>
    <property type="molecule type" value="Genomic_DNA"/>
</dbReference>
<name>I6ZXH4_9BACT</name>
<dbReference type="SUPFAM" id="SSF46689">
    <property type="entry name" value="Homeodomain-like"/>
    <property type="match status" value="2"/>
</dbReference>
<proteinExistence type="predicted"/>
<feature type="domain" description="HTH araC/xylS-type" evidence="4">
    <location>
        <begin position="306"/>
        <end position="404"/>
    </location>
</feature>
<dbReference type="GO" id="GO:0043565">
    <property type="term" value="F:sequence-specific DNA binding"/>
    <property type="evidence" value="ECO:0007669"/>
    <property type="project" value="InterPro"/>
</dbReference>
<organism evidence="5">
    <name type="scientific">uncultured bacterium scaffold00090</name>
    <dbReference type="NCBI Taxonomy" id="1132476"/>
    <lineage>
        <taxon>Bacteria</taxon>
        <taxon>environmental samples</taxon>
    </lineage>
</organism>
<dbReference type="GO" id="GO:0003700">
    <property type="term" value="F:DNA-binding transcription factor activity"/>
    <property type="evidence" value="ECO:0007669"/>
    <property type="project" value="InterPro"/>
</dbReference>
<protein>
    <submittedName>
        <fullName evidence="5">Transcriptional regulator</fullName>
    </submittedName>
</protein>
<evidence type="ECO:0000256" key="1">
    <source>
        <dbReference type="ARBA" id="ARBA00023015"/>
    </source>
</evidence>
<evidence type="ECO:0000256" key="3">
    <source>
        <dbReference type="ARBA" id="ARBA00023163"/>
    </source>
</evidence>
<dbReference type="InterPro" id="IPR018062">
    <property type="entry name" value="HTH_AraC-typ_CS"/>
</dbReference>
<dbReference type="PANTHER" id="PTHR43280">
    <property type="entry name" value="ARAC-FAMILY TRANSCRIPTIONAL REGULATOR"/>
    <property type="match status" value="1"/>
</dbReference>
<evidence type="ECO:0000256" key="2">
    <source>
        <dbReference type="ARBA" id="ARBA00023125"/>
    </source>
</evidence>
<keyword evidence="1" id="KW-0805">Transcription regulation</keyword>
<dbReference type="AlphaFoldDB" id="I6ZXH4"/>
<dbReference type="PROSITE" id="PS00041">
    <property type="entry name" value="HTH_ARAC_FAMILY_1"/>
    <property type="match status" value="1"/>
</dbReference>
<dbReference type="Pfam" id="PF12833">
    <property type="entry name" value="HTH_18"/>
    <property type="match status" value="1"/>
</dbReference>
<reference evidence="5" key="1">
    <citation type="submission" date="2011-12" db="EMBL/GenBank/DDBJ databases">
        <authorList>
            <person name="Lu H.-P."/>
            <person name="Wang Y.-B."/>
            <person name="Huang S.-W."/>
            <person name="Lin C.-Y."/>
            <person name="Wu M."/>
            <person name="Hsieh C.-H."/>
            <person name="Yu H.-T."/>
        </authorList>
    </citation>
    <scope>NUCLEOTIDE SEQUENCE</scope>
</reference>
<dbReference type="InterPro" id="IPR009057">
    <property type="entry name" value="Homeodomain-like_sf"/>
</dbReference>
<dbReference type="SMART" id="SM00342">
    <property type="entry name" value="HTH_ARAC"/>
    <property type="match status" value="1"/>
</dbReference>
<reference evidence="5" key="2">
    <citation type="journal article" date="2012" name="BMC Genomics">
        <title>Metagenomic analysis reveals a functional signature for biomass degradation by cecal microbiota in the leaf-eating flying squirrel (Petaurista alborufus lena).</title>
        <authorList>
            <person name="Lu H.P."/>
            <person name="Wang Y.B."/>
            <person name="Huang S.W."/>
            <person name="Lin C.Y."/>
            <person name="Wu M."/>
            <person name="Hsieh C.H."/>
            <person name="Yu H.T."/>
        </authorList>
    </citation>
    <scope>NUCLEOTIDE SEQUENCE</scope>
</reference>
<evidence type="ECO:0000259" key="4">
    <source>
        <dbReference type="PROSITE" id="PS01124"/>
    </source>
</evidence>
<dbReference type="InterPro" id="IPR018060">
    <property type="entry name" value="HTH_AraC"/>
</dbReference>
<dbReference type="PROSITE" id="PS01124">
    <property type="entry name" value="HTH_ARAC_FAMILY_2"/>
    <property type="match status" value="1"/>
</dbReference>
<dbReference type="PANTHER" id="PTHR43280:SF28">
    <property type="entry name" value="HTH-TYPE TRANSCRIPTIONAL ACTIVATOR RHAS"/>
    <property type="match status" value="1"/>
</dbReference>
<accession>I6ZXH4</accession>